<dbReference type="GO" id="GO:0003849">
    <property type="term" value="F:3-deoxy-7-phosphoheptulonate synthase activity"/>
    <property type="evidence" value="ECO:0007669"/>
    <property type="project" value="UniProtKB-EC"/>
</dbReference>
<dbReference type="GO" id="GO:0009073">
    <property type="term" value="P:aromatic amino acid family biosynthetic process"/>
    <property type="evidence" value="ECO:0007669"/>
    <property type="project" value="InterPro"/>
</dbReference>
<dbReference type="OrthoDB" id="9766852at2"/>
<dbReference type="KEGG" id="sphi:TS85_06580"/>
<sequence>MTTLAGSKIRRFREDRALSRAAFGAWFDTPGSTVQGWEEEGKRASPAVLNQIAANGIAHHQDWYVHVRNLEQDMGWSPESWKAAEARQLPNYPDPAALDAATTQLSSYPPLVFAGEARELTTELARVSRGEAFLLQGGDCAESFAEFHPNNIRDTFRVLLQMAVVLTFASKLPTVKLGRMAGQFAKPRSADTETIDGVTLPSYRGDNVNDIAFTPEARNPDPKRMIQGYSQSAATLNLLRAFAQGGYANLHQVHKWTHDFMGKSPWAAKFADVADRIGEALDFMEACGINPETVPQLKGTQFYTSHEALLLPYEQALTRQDSLTGDWYDTSAHMLWIGDRTRFDGSAHVEFLRGIGNPIGMKCGPSLEPDALLRLLDTLNPNRTAGRMTLITRYGHDKIEAGLPKLVRAVKREGHPVVWSCDPMHGNVVKAANGYKTRPFDRILAEVRGFFAVHRAEGTFAGGIHAEMTGQNVTECTGGAVDVTETSLADRYHTHCDPRLNAGQSLELAFLLAEMLNEEMAERRKAAA</sequence>
<evidence type="ECO:0000256" key="1">
    <source>
        <dbReference type="ARBA" id="ARBA00008911"/>
    </source>
</evidence>
<dbReference type="NCBIfam" id="TIGR01358">
    <property type="entry name" value="DAHP_synth_II"/>
    <property type="match status" value="1"/>
</dbReference>
<feature type="binding site" evidence="3">
    <location>
        <position position="140"/>
    </location>
    <ligand>
        <name>Mn(2+)</name>
        <dbReference type="ChEBI" id="CHEBI:29035"/>
    </ligand>
</feature>
<feature type="binding site" evidence="3">
    <location>
        <position position="393"/>
    </location>
    <ligand>
        <name>phosphoenolpyruvate</name>
        <dbReference type="ChEBI" id="CHEBI:58702"/>
    </ligand>
</feature>
<keyword evidence="3" id="KW-0104">Cadmium</keyword>
<comment type="similarity">
    <text evidence="1 4">Belongs to the class-II DAHP synthase family.</text>
</comment>
<comment type="catalytic activity">
    <reaction evidence="4">
        <text>D-erythrose 4-phosphate + phosphoenolpyruvate + H2O = 7-phospho-2-dehydro-3-deoxy-D-arabino-heptonate + phosphate</text>
        <dbReference type="Rhea" id="RHEA:14717"/>
        <dbReference type="ChEBI" id="CHEBI:15377"/>
        <dbReference type="ChEBI" id="CHEBI:16897"/>
        <dbReference type="ChEBI" id="CHEBI:43474"/>
        <dbReference type="ChEBI" id="CHEBI:58394"/>
        <dbReference type="ChEBI" id="CHEBI:58702"/>
        <dbReference type="EC" id="2.5.1.54"/>
    </reaction>
</comment>
<reference evidence="5 6" key="1">
    <citation type="journal article" date="2015" name="Int. J. Syst. Evol. Microbiol.">
        <title>Sphingomonas hengshuiensis sp. nov., isolated from lake wetland.</title>
        <authorList>
            <person name="Wei S."/>
            <person name="Wang T."/>
            <person name="Liu H."/>
            <person name="Zhang C."/>
            <person name="Guo J."/>
            <person name="Wang Q."/>
            <person name="Liang K."/>
            <person name="Zhang Z."/>
        </authorList>
    </citation>
    <scope>NUCLEOTIDE SEQUENCE [LARGE SCALE GENOMIC DNA]</scope>
    <source>
        <strain evidence="5 6">WHSC-8</strain>
    </source>
</reference>
<dbReference type="Gene3D" id="3.20.20.70">
    <property type="entry name" value="Aldolase class I"/>
    <property type="match status" value="1"/>
</dbReference>
<evidence type="ECO:0000313" key="6">
    <source>
        <dbReference type="Proteomes" id="UP000032300"/>
    </source>
</evidence>
<reference evidence="5 6" key="2">
    <citation type="submission" date="2015-02" db="EMBL/GenBank/DDBJ databases">
        <title>The complete genome of Sphingomonas hengshuiensis sp. WHSC-8 isolated from soil of Hengshui Lake.</title>
        <authorList>
            <person name="Wei S."/>
            <person name="Guo J."/>
            <person name="Su C."/>
            <person name="Wu R."/>
            <person name="Zhang Z."/>
            <person name="Liang K."/>
            <person name="Li H."/>
            <person name="Wang T."/>
            <person name="Liu H."/>
            <person name="Zhang C."/>
            <person name="Li Z."/>
            <person name="Wang Q."/>
            <person name="Meng J."/>
        </authorList>
    </citation>
    <scope>NUCLEOTIDE SEQUENCE [LARGE SCALE GENOMIC DNA]</scope>
    <source>
        <strain evidence="5 6">WHSC-8</strain>
    </source>
</reference>
<dbReference type="EC" id="2.5.1.54" evidence="4"/>
<name>A0A7U4J779_9SPHN</name>
<evidence type="ECO:0000256" key="2">
    <source>
        <dbReference type="ARBA" id="ARBA00022679"/>
    </source>
</evidence>
<organism evidence="5 6">
    <name type="scientific">Sphingomonas hengshuiensis</name>
    <dbReference type="NCBI Taxonomy" id="1609977"/>
    <lineage>
        <taxon>Bacteria</taxon>
        <taxon>Pseudomonadati</taxon>
        <taxon>Pseudomonadota</taxon>
        <taxon>Alphaproteobacteria</taxon>
        <taxon>Sphingomonadales</taxon>
        <taxon>Sphingomonadaceae</taxon>
        <taxon>Sphingomonas</taxon>
    </lineage>
</organism>
<feature type="binding site" evidence="3">
    <location>
        <position position="179"/>
    </location>
    <ligand>
        <name>phosphoenolpyruvate</name>
        <dbReference type="ChEBI" id="CHEBI:58702"/>
    </ligand>
</feature>
<gene>
    <name evidence="5" type="ORF">TS85_06580</name>
</gene>
<feature type="binding site" evidence="3">
    <location>
        <position position="497"/>
    </location>
    <ligand>
        <name>Mn(2+)</name>
        <dbReference type="ChEBI" id="CHEBI:29035"/>
    </ligand>
</feature>
<accession>A0A7U4J779</accession>
<evidence type="ECO:0000256" key="3">
    <source>
        <dbReference type="PIRSR" id="PIRSR602480-1"/>
    </source>
</evidence>
<comment type="cofactor">
    <cofactor evidence="3">
        <name>Mn(2+)</name>
        <dbReference type="ChEBI" id="CHEBI:29035"/>
    </cofactor>
    <cofactor evidence="3">
        <name>Co(2+)</name>
        <dbReference type="ChEBI" id="CHEBI:48828"/>
    </cofactor>
    <cofactor evidence="3">
        <name>Cd(2+)</name>
        <dbReference type="ChEBI" id="CHEBI:48775"/>
    </cofactor>
    <text evidence="3">Binds 1 divalent cation per subunit. The enzyme is active with manganese, cobalt or cadmium ions.</text>
</comment>
<feature type="binding site" evidence="3">
    <location>
        <position position="467"/>
    </location>
    <ligand>
        <name>Mn(2+)</name>
        <dbReference type="ChEBI" id="CHEBI:29035"/>
    </ligand>
</feature>
<feature type="binding site" evidence="3">
    <location>
        <position position="362"/>
    </location>
    <ligand>
        <name>phosphoenolpyruvate</name>
        <dbReference type="ChEBI" id="CHEBI:58702"/>
    </ligand>
</feature>
<proteinExistence type="inferred from homology"/>
<dbReference type="InterPro" id="IPR002480">
    <property type="entry name" value="DAHP_synth_2"/>
</dbReference>
<keyword evidence="3" id="KW-0464">Manganese</keyword>
<dbReference type="RefSeq" id="WP_044331173.1">
    <property type="nucleotide sequence ID" value="NZ_CP010836.1"/>
</dbReference>
<dbReference type="Pfam" id="PF01474">
    <property type="entry name" value="DAHP_synth_2"/>
    <property type="match status" value="1"/>
</dbReference>
<keyword evidence="3" id="KW-0170">Cobalt</keyword>
<dbReference type="InterPro" id="IPR013785">
    <property type="entry name" value="Aldolase_TIM"/>
</dbReference>
<dbReference type="PANTHER" id="PTHR21337:SF0">
    <property type="entry name" value="PHOSPHO-2-DEHYDRO-3-DEOXYHEPTONATE ALDOLASE"/>
    <property type="match status" value="1"/>
</dbReference>
<dbReference type="SUPFAM" id="SSF51569">
    <property type="entry name" value="Aldolase"/>
    <property type="match status" value="1"/>
</dbReference>
<evidence type="ECO:0000256" key="4">
    <source>
        <dbReference type="RuleBase" id="RU363071"/>
    </source>
</evidence>
<dbReference type="Proteomes" id="UP000032300">
    <property type="component" value="Chromosome"/>
</dbReference>
<evidence type="ECO:0000313" key="5">
    <source>
        <dbReference type="EMBL" id="AJP71513.1"/>
    </source>
</evidence>
<keyword evidence="2 4" id="KW-0808">Transferase</keyword>
<dbReference type="AlphaFoldDB" id="A0A7U4J779"/>
<protein>
    <recommendedName>
        <fullName evidence="4">Phospho-2-dehydro-3-deoxyheptonate aldolase</fullName>
        <ecNumber evidence="4">2.5.1.54</ecNumber>
    </recommendedName>
</protein>
<feature type="binding site" evidence="3">
    <location>
        <position position="425"/>
    </location>
    <ligand>
        <name>Mn(2+)</name>
        <dbReference type="ChEBI" id="CHEBI:29035"/>
    </ligand>
</feature>
<dbReference type="EMBL" id="CP010836">
    <property type="protein sequence ID" value="AJP71513.1"/>
    <property type="molecule type" value="Genomic_DNA"/>
</dbReference>
<keyword evidence="6" id="KW-1185">Reference proteome</keyword>
<dbReference type="PANTHER" id="PTHR21337">
    <property type="entry name" value="PHOSPHO-2-DEHYDRO-3-DEOXYHEPTONATE ALDOLASE 1, 2"/>
    <property type="match status" value="1"/>
</dbReference>